<dbReference type="PANTHER" id="PTHR47634">
    <property type="entry name" value="PROTEIN KINASE DOMAIN-CONTAINING PROTEIN-RELATED"/>
    <property type="match status" value="1"/>
</dbReference>
<dbReference type="GO" id="GO:0004674">
    <property type="term" value="F:protein serine/threonine kinase activity"/>
    <property type="evidence" value="ECO:0007669"/>
    <property type="project" value="UniProtKB-KW"/>
</dbReference>
<dbReference type="EC" id="2.7.11.1" evidence="1"/>
<evidence type="ECO:0000256" key="10">
    <source>
        <dbReference type="SAM" id="MobiDB-lite"/>
    </source>
</evidence>
<feature type="domain" description="Protein kinase" evidence="11">
    <location>
        <begin position="78"/>
        <end position="468"/>
    </location>
</feature>
<reference evidence="12 13" key="1">
    <citation type="journal article" date="2018" name="Evol. Lett.">
        <title>Horizontal gene cluster transfer increased hallucinogenic mushroom diversity.</title>
        <authorList>
            <person name="Reynolds H.T."/>
            <person name="Vijayakumar V."/>
            <person name="Gluck-Thaler E."/>
            <person name="Korotkin H.B."/>
            <person name="Matheny P.B."/>
            <person name="Slot J.C."/>
        </authorList>
    </citation>
    <scope>NUCLEOTIDE SEQUENCE [LARGE SCALE GENOMIC DNA]</scope>
    <source>
        <strain evidence="12 13">SRW20</strain>
    </source>
</reference>
<feature type="binding site" evidence="9">
    <location>
        <position position="115"/>
    </location>
    <ligand>
        <name>ATP</name>
        <dbReference type="ChEBI" id="CHEBI:30616"/>
    </ligand>
</feature>
<dbReference type="Gene3D" id="1.10.510.10">
    <property type="entry name" value="Transferase(Phosphotransferase) domain 1"/>
    <property type="match status" value="1"/>
</dbReference>
<gene>
    <name evidence="12" type="ORF">CVT26_000675</name>
</gene>
<evidence type="ECO:0000256" key="1">
    <source>
        <dbReference type="ARBA" id="ARBA00012513"/>
    </source>
</evidence>
<comment type="catalytic activity">
    <reaction evidence="7">
        <text>L-threonyl-[protein] + ATP = O-phospho-L-threonyl-[protein] + ADP + H(+)</text>
        <dbReference type="Rhea" id="RHEA:46608"/>
        <dbReference type="Rhea" id="RHEA-COMP:11060"/>
        <dbReference type="Rhea" id="RHEA-COMP:11605"/>
        <dbReference type="ChEBI" id="CHEBI:15378"/>
        <dbReference type="ChEBI" id="CHEBI:30013"/>
        <dbReference type="ChEBI" id="CHEBI:30616"/>
        <dbReference type="ChEBI" id="CHEBI:61977"/>
        <dbReference type="ChEBI" id="CHEBI:456216"/>
        <dbReference type="EC" id="2.7.11.1"/>
    </reaction>
</comment>
<sequence>MTSPHPQPNAEPQPSPLLTSPADLYYETYELTEDILGYAPGGYHPVVIGDIISSSSSRDDPSKVDVESESKSKEPRRYRIMHKLGWGAYATVWLAERLRRGDDGVEAHAGWVALKINVAVGEHWPDRPVDYESAMLRAVQAPFRSKNFEDSESNVVKLEDAFTIHGPNGTHEVLVCEVVVPMGELLRYERSPGWKKAAARGLVRGVAQMHRAGVVHGDLHIGNIALSFPPLSSPSPSPALDPEDVLTSLPHHEMTLVLPRLPMAPHRAASLPPYVVAPVSFVAHYNYDAAWRAERGEEEGEGEGEVRIVDFGTAHYAGTLPSHFVCSKQSISPEAVFALRMQKIDNPPVEPPADIWGLGTAIYQIVAGYALFDDVDIPSLPFYMLQMAGRSPSLLPPYWAAWLPRAGYPIDVSEESAERWWAERRENLRGGCRDDEDAEALVRLLRRVLVLEPGERPSAEEVLEDEWFKMGEGEVGLGERRRRVGSAGAGPDMWFRHKLYGTSWQTSFAS</sequence>
<name>A0A409WL68_9AGAR</name>
<evidence type="ECO:0000256" key="6">
    <source>
        <dbReference type="ARBA" id="ARBA00022840"/>
    </source>
</evidence>
<dbReference type="Gene3D" id="3.30.200.20">
    <property type="entry name" value="Phosphorylase Kinase, domain 1"/>
    <property type="match status" value="1"/>
</dbReference>
<evidence type="ECO:0000259" key="11">
    <source>
        <dbReference type="PROSITE" id="PS50011"/>
    </source>
</evidence>
<dbReference type="PROSITE" id="PS50011">
    <property type="entry name" value="PROTEIN_KINASE_DOM"/>
    <property type="match status" value="1"/>
</dbReference>
<keyword evidence="2" id="KW-0723">Serine/threonine-protein kinase</keyword>
<accession>A0A409WL68</accession>
<dbReference type="GO" id="GO:0050684">
    <property type="term" value="P:regulation of mRNA processing"/>
    <property type="evidence" value="ECO:0007669"/>
    <property type="project" value="TreeGrafter"/>
</dbReference>
<dbReference type="SUPFAM" id="SSF56112">
    <property type="entry name" value="Protein kinase-like (PK-like)"/>
    <property type="match status" value="1"/>
</dbReference>
<evidence type="ECO:0000256" key="3">
    <source>
        <dbReference type="ARBA" id="ARBA00022679"/>
    </source>
</evidence>
<dbReference type="SMART" id="SM00220">
    <property type="entry name" value="S_TKc"/>
    <property type="match status" value="1"/>
</dbReference>
<dbReference type="AlphaFoldDB" id="A0A409WL68"/>
<evidence type="ECO:0000256" key="2">
    <source>
        <dbReference type="ARBA" id="ARBA00022527"/>
    </source>
</evidence>
<organism evidence="12 13">
    <name type="scientific">Gymnopilus dilepis</name>
    <dbReference type="NCBI Taxonomy" id="231916"/>
    <lineage>
        <taxon>Eukaryota</taxon>
        <taxon>Fungi</taxon>
        <taxon>Dikarya</taxon>
        <taxon>Basidiomycota</taxon>
        <taxon>Agaricomycotina</taxon>
        <taxon>Agaricomycetes</taxon>
        <taxon>Agaricomycetidae</taxon>
        <taxon>Agaricales</taxon>
        <taxon>Agaricineae</taxon>
        <taxon>Hymenogastraceae</taxon>
        <taxon>Gymnopilus</taxon>
    </lineage>
</organism>
<feature type="compositionally biased region" description="Pro residues" evidence="10">
    <location>
        <begin position="1"/>
        <end position="15"/>
    </location>
</feature>
<dbReference type="PANTHER" id="PTHR47634:SF9">
    <property type="entry name" value="PROTEIN KINASE DOMAIN-CONTAINING PROTEIN-RELATED"/>
    <property type="match status" value="1"/>
</dbReference>
<keyword evidence="3" id="KW-0808">Transferase</keyword>
<evidence type="ECO:0000313" key="12">
    <source>
        <dbReference type="EMBL" id="PPQ79232.1"/>
    </source>
</evidence>
<dbReference type="Proteomes" id="UP000284706">
    <property type="component" value="Unassembled WGS sequence"/>
</dbReference>
<evidence type="ECO:0000256" key="5">
    <source>
        <dbReference type="ARBA" id="ARBA00022777"/>
    </source>
</evidence>
<dbReference type="InParanoid" id="A0A409WL68"/>
<comment type="catalytic activity">
    <reaction evidence="8">
        <text>L-seryl-[protein] + ATP = O-phospho-L-seryl-[protein] + ADP + H(+)</text>
        <dbReference type="Rhea" id="RHEA:17989"/>
        <dbReference type="Rhea" id="RHEA-COMP:9863"/>
        <dbReference type="Rhea" id="RHEA-COMP:11604"/>
        <dbReference type="ChEBI" id="CHEBI:15378"/>
        <dbReference type="ChEBI" id="CHEBI:29999"/>
        <dbReference type="ChEBI" id="CHEBI:30616"/>
        <dbReference type="ChEBI" id="CHEBI:83421"/>
        <dbReference type="ChEBI" id="CHEBI:456216"/>
        <dbReference type="EC" id="2.7.11.1"/>
    </reaction>
</comment>
<dbReference type="InterPro" id="IPR011009">
    <property type="entry name" value="Kinase-like_dom_sf"/>
</dbReference>
<proteinExistence type="predicted"/>
<dbReference type="STRING" id="231916.A0A409WL68"/>
<evidence type="ECO:0000256" key="9">
    <source>
        <dbReference type="PROSITE-ProRule" id="PRU10141"/>
    </source>
</evidence>
<keyword evidence="6 9" id="KW-0067">ATP-binding</keyword>
<dbReference type="GO" id="GO:0000245">
    <property type="term" value="P:spliceosomal complex assembly"/>
    <property type="evidence" value="ECO:0007669"/>
    <property type="project" value="TreeGrafter"/>
</dbReference>
<dbReference type="PROSITE" id="PS00107">
    <property type="entry name" value="PROTEIN_KINASE_ATP"/>
    <property type="match status" value="1"/>
</dbReference>
<dbReference type="OrthoDB" id="5979581at2759"/>
<keyword evidence="4 9" id="KW-0547">Nucleotide-binding</keyword>
<dbReference type="GO" id="GO:0005524">
    <property type="term" value="F:ATP binding"/>
    <property type="evidence" value="ECO:0007669"/>
    <property type="project" value="UniProtKB-UniRule"/>
</dbReference>
<evidence type="ECO:0000313" key="13">
    <source>
        <dbReference type="Proteomes" id="UP000284706"/>
    </source>
</evidence>
<evidence type="ECO:0000256" key="4">
    <source>
        <dbReference type="ARBA" id="ARBA00022741"/>
    </source>
</evidence>
<keyword evidence="5" id="KW-0418">Kinase</keyword>
<dbReference type="InterPro" id="IPR051334">
    <property type="entry name" value="SRPK"/>
</dbReference>
<feature type="region of interest" description="Disordered" evidence="10">
    <location>
        <begin position="1"/>
        <end position="20"/>
    </location>
</feature>
<evidence type="ECO:0000256" key="8">
    <source>
        <dbReference type="ARBA" id="ARBA00048679"/>
    </source>
</evidence>
<evidence type="ECO:0000256" key="7">
    <source>
        <dbReference type="ARBA" id="ARBA00047899"/>
    </source>
</evidence>
<keyword evidence="13" id="KW-1185">Reference proteome</keyword>
<dbReference type="EMBL" id="NHYE01005013">
    <property type="protein sequence ID" value="PPQ79232.1"/>
    <property type="molecule type" value="Genomic_DNA"/>
</dbReference>
<comment type="caution">
    <text evidence="12">The sequence shown here is derived from an EMBL/GenBank/DDBJ whole genome shotgun (WGS) entry which is preliminary data.</text>
</comment>
<protein>
    <recommendedName>
        <fullName evidence="1">non-specific serine/threonine protein kinase</fullName>
        <ecNumber evidence="1">2.7.11.1</ecNumber>
    </recommendedName>
</protein>
<dbReference type="InterPro" id="IPR000719">
    <property type="entry name" value="Prot_kinase_dom"/>
</dbReference>
<dbReference type="InterPro" id="IPR017441">
    <property type="entry name" value="Protein_kinase_ATP_BS"/>
</dbReference>
<dbReference type="Pfam" id="PF00069">
    <property type="entry name" value="Pkinase"/>
    <property type="match status" value="1"/>
</dbReference>